<gene>
    <name evidence="2" type="ORF">UFOVP181_22</name>
    <name evidence="1" type="ORF">UFOVP57_141</name>
</gene>
<organism evidence="1">
    <name type="scientific">uncultured Caudovirales phage</name>
    <dbReference type="NCBI Taxonomy" id="2100421"/>
    <lineage>
        <taxon>Viruses</taxon>
        <taxon>Duplodnaviria</taxon>
        <taxon>Heunggongvirae</taxon>
        <taxon>Uroviricota</taxon>
        <taxon>Caudoviricetes</taxon>
        <taxon>Peduoviridae</taxon>
        <taxon>Maltschvirus</taxon>
        <taxon>Maltschvirus maltsch</taxon>
    </lineage>
</organism>
<accession>A0A6J5KZF4</accession>
<dbReference type="EMBL" id="LR796187">
    <property type="protein sequence ID" value="CAB4125500.1"/>
    <property type="molecule type" value="Genomic_DNA"/>
</dbReference>
<evidence type="ECO:0000313" key="2">
    <source>
        <dbReference type="EMBL" id="CAB5208435.1"/>
    </source>
</evidence>
<protein>
    <submittedName>
        <fullName evidence="1">Uncharacterized protein</fullName>
    </submittedName>
</protein>
<proteinExistence type="predicted"/>
<evidence type="ECO:0000313" key="1">
    <source>
        <dbReference type="EMBL" id="CAB4125500.1"/>
    </source>
</evidence>
<dbReference type="EMBL" id="LR798231">
    <property type="protein sequence ID" value="CAB5208435.1"/>
    <property type="molecule type" value="Genomic_DNA"/>
</dbReference>
<reference evidence="1" key="1">
    <citation type="submission" date="2020-04" db="EMBL/GenBank/DDBJ databases">
        <authorList>
            <person name="Chiriac C."/>
            <person name="Salcher M."/>
            <person name="Ghai R."/>
            <person name="Kavagutti S V."/>
        </authorList>
    </citation>
    <scope>NUCLEOTIDE SEQUENCE</scope>
</reference>
<sequence length="73" mass="9047">MIRVSAADESFDRAIWNAKRALPVEQLETPRQYGQRWRETYRCRVERGDKFPNTYYVFDRDEDYTWFMLKWST</sequence>
<name>A0A6J5KZF4_9CAUD</name>